<dbReference type="AlphaFoldDB" id="A0A8J3RLF3"/>
<dbReference type="Proteomes" id="UP000616724">
    <property type="component" value="Unassembled WGS sequence"/>
</dbReference>
<dbReference type="Gene3D" id="3.40.50.150">
    <property type="entry name" value="Vaccinia Virus protein VP39"/>
    <property type="match status" value="1"/>
</dbReference>
<evidence type="ECO:0000256" key="1">
    <source>
        <dbReference type="SAM" id="MobiDB-lite"/>
    </source>
</evidence>
<dbReference type="RefSeq" id="WP_239316427.1">
    <property type="nucleotide sequence ID" value="NZ_BOOH01000023.1"/>
</dbReference>
<evidence type="ECO:0008006" key="4">
    <source>
        <dbReference type="Google" id="ProtNLM"/>
    </source>
</evidence>
<dbReference type="InterPro" id="IPR029063">
    <property type="entry name" value="SAM-dependent_MTases_sf"/>
</dbReference>
<gene>
    <name evidence="2" type="ORF">Plo01_32240</name>
</gene>
<protein>
    <recommendedName>
        <fullName evidence="4">SAM-dependent methyltransferase</fullName>
    </recommendedName>
</protein>
<organism evidence="2 3">
    <name type="scientific">Planobispora longispora</name>
    <dbReference type="NCBI Taxonomy" id="28887"/>
    <lineage>
        <taxon>Bacteria</taxon>
        <taxon>Bacillati</taxon>
        <taxon>Actinomycetota</taxon>
        <taxon>Actinomycetes</taxon>
        <taxon>Streptosporangiales</taxon>
        <taxon>Streptosporangiaceae</taxon>
        <taxon>Planobispora</taxon>
    </lineage>
</organism>
<feature type="compositionally biased region" description="Basic and acidic residues" evidence="1">
    <location>
        <begin position="244"/>
        <end position="254"/>
    </location>
</feature>
<evidence type="ECO:0000313" key="2">
    <source>
        <dbReference type="EMBL" id="GIH76795.1"/>
    </source>
</evidence>
<feature type="region of interest" description="Disordered" evidence="1">
    <location>
        <begin position="241"/>
        <end position="272"/>
    </location>
</feature>
<dbReference type="Pfam" id="PF04672">
    <property type="entry name" value="Methyltransf_19"/>
    <property type="match status" value="1"/>
</dbReference>
<dbReference type="InterPro" id="IPR006764">
    <property type="entry name" value="SAM_dep_MeTrfase_SAV2177_type"/>
</dbReference>
<proteinExistence type="predicted"/>
<accession>A0A8J3RLF3</accession>
<dbReference type="PIRSF" id="PIRSF017393">
    <property type="entry name" value="MTase_SAV2177"/>
    <property type="match status" value="1"/>
</dbReference>
<comment type="caution">
    <text evidence="2">The sequence shown here is derived from an EMBL/GenBank/DDBJ whole genome shotgun (WGS) entry which is preliminary data.</text>
</comment>
<dbReference type="EMBL" id="BOOH01000023">
    <property type="protein sequence ID" value="GIH76795.1"/>
    <property type="molecule type" value="Genomic_DNA"/>
</dbReference>
<dbReference type="SUPFAM" id="SSF53335">
    <property type="entry name" value="S-adenosyl-L-methionine-dependent methyltransferases"/>
    <property type="match status" value="1"/>
</dbReference>
<sequence length="272" mass="29852">MTDQPRPPAGIDVSIPSTARIYDYMLGGKDNFAADREAAEMVLAALPEAPVMARENRAFLGRAVRFLAESGIRQFLDLGAGLPTQENVHQVARRVDPGVRVVYVDHDPIVLIHGRALLATDDATAIIQGDMREPRAILEDPRLLELIDFDEPVAVLFVSVLHFVTDAENPHGIVASLRDRMAPGSYLVISHGSGGVRPEDEEKAQAVYNRATSQAANRSPEEIRRLFDGFDLVEPGLVPVASWRPDHRPEDRQPGNRQGPRLDILAGVGRKP</sequence>
<dbReference type="CDD" id="cd02440">
    <property type="entry name" value="AdoMet_MTases"/>
    <property type="match status" value="1"/>
</dbReference>
<keyword evidence="3" id="KW-1185">Reference proteome</keyword>
<reference evidence="2 3" key="1">
    <citation type="submission" date="2021-01" db="EMBL/GenBank/DDBJ databases">
        <title>Whole genome shotgun sequence of Planobispora longispora NBRC 13918.</title>
        <authorList>
            <person name="Komaki H."/>
            <person name="Tamura T."/>
        </authorList>
    </citation>
    <scope>NUCLEOTIDE SEQUENCE [LARGE SCALE GENOMIC DNA]</scope>
    <source>
        <strain evidence="2 3">NBRC 13918</strain>
    </source>
</reference>
<evidence type="ECO:0000313" key="3">
    <source>
        <dbReference type="Proteomes" id="UP000616724"/>
    </source>
</evidence>
<name>A0A8J3RLF3_9ACTN</name>